<dbReference type="InterPro" id="IPR036020">
    <property type="entry name" value="WW_dom_sf"/>
</dbReference>
<feature type="compositionally biased region" description="Pro residues" evidence="2">
    <location>
        <begin position="41"/>
        <end position="53"/>
    </location>
</feature>
<evidence type="ECO:0000313" key="5">
    <source>
        <dbReference type="EMBL" id="KAJ8603633.1"/>
    </source>
</evidence>
<dbReference type="Gene3D" id="2.20.70.10">
    <property type="match status" value="2"/>
</dbReference>
<dbReference type="SMART" id="SM00456">
    <property type="entry name" value="WW"/>
    <property type="match status" value="2"/>
</dbReference>
<feature type="transmembrane region" description="Helical" evidence="3">
    <location>
        <begin position="440"/>
        <end position="463"/>
    </location>
</feature>
<comment type="similarity">
    <text evidence="1">Belongs to the peptidase C14B family.</text>
</comment>
<organism evidence="5 6">
    <name type="scientific">Chrysophaeum taylorii</name>
    <dbReference type="NCBI Taxonomy" id="2483200"/>
    <lineage>
        <taxon>Eukaryota</taxon>
        <taxon>Sar</taxon>
        <taxon>Stramenopiles</taxon>
        <taxon>Ochrophyta</taxon>
        <taxon>Pelagophyceae</taxon>
        <taxon>Pelagomonadales</taxon>
        <taxon>Pelagomonadaceae</taxon>
        <taxon>Chrysophaeum</taxon>
    </lineage>
</organism>
<dbReference type="PANTHER" id="PTHR48104:SF30">
    <property type="entry name" value="METACASPASE-1"/>
    <property type="match status" value="1"/>
</dbReference>
<dbReference type="GO" id="GO:0006508">
    <property type="term" value="P:proteolysis"/>
    <property type="evidence" value="ECO:0007669"/>
    <property type="project" value="InterPro"/>
</dbReference>
<feature type="region of interest" description="Disordered" evidence="2">
    <location>
        <begin position="28"/>
        <end position="53"/>
    </location>
</feature>
<keyword evidence="3" id="KW-0812">Transmembrane</keyword>
<feature type="compositionally biased region" description="Basic residues" evidence="2">
    <location>
        <begin position="429"/>
        <end position="440"/>
    </location>
</feature>
<dbReference type="Proteomes" id="UP001230188">
    <property type="component" value="Unassembled WGS sequence"/>
</dbReference>
<dbReference type="InterPro" id="IPR001202">
    <property type="entry name" value="WW_dom"/>
</dbReference>
<name>A0AAD7UG33_9STRA</name>
<feature type="compositionally biased region" description="Polar residues" evidence="2">
    <location>
        <begin position="28"/>
        <end position="38"/>
    </location>
</feature>
<keyword evidence="3" id="KW-0472">Membrane</keyword>
<evidence type="ECO:0000256" key="3">
    <source>
        <dbReference type="SAM" id="Phobius"/>
    </source>
</evidence>
<feature type="region of interest" description="Disordered" evidence="2">
    <location>
        <begin position="418"/>
        <end position="441"/>
    </location>
</feature>
<keyword evidence="6" id="KW-1185">Reference proteome</keyword>
<dbReference type="SUPFAM" id="SSF51045">
    <property type="entry name" value="WW domain"/>
    <property type="match status" value="2"/>
</dbReference>
<reference evidence="5" key="1">
    <citation type="submission" date="2023-01" db="EMBL/GenBank/DDBJ databases">
        <title>Metagenome sequencing of chrysophaentin producing Chrysophaeum taylorii.</title>
        <authorList>
            <person name="Davison J."/>
            <person name="Bewley C."/>
        </authorList>
    </citation>
    <scope>NUCLEOTIDE SEQUENCE</scope>
    <source>
        <strain evidence="5">NIES-1699</strain>
    </source>
</reference>
<dbReference type="AlphaFoldDB" id="A0AAD7UG33"/>
<dbReference type="GO" id="GO:0005737">
    <property type="term" value="C:cytoplasm"/>
    <property type="evidence" value="ECO:0007669"/>
    <property type="project" value="TreeGrafter"/>
</dbReference>
<dbReference type="EMBL" id="JAQMWT010000346">
    <property type="protein sequence ID" value="KAJ8603633.1"/>
    <property type="molecule type" value="Genomic_DNA"/>
</dbReference>
<protein>
    <recommendedName>
        <fullName evidence="4">WW domain-containing protein</fullName>
    </recommendedName>
</protein>
<dbReference type="GO" id="GO:0004197">
    <property type="term" value="F:cysteine-type endopeptidase activity"/>
    <property type="evidence" value="ECO:0007669"/>
    <property type="project" value="InterPro"/>
</dbReference>
<evidence type="ECO:0000313" key="6">
    <source>
        <dbReference type="Proteomes" id="UP001230188"/>
    </source>
</evidence>
<dbReference type="Pfam" id="PF00656">
    <property type="entry name" value="Peptidase_C14"/>
    <property type="match status" value="1"/>
</dbReference>
<dbReference type="PROSITE" id="PS50020">
    <property type="entry name" value="WW_DOMAIN_2"/>
    <property type="match status" value="2"/>
</dbReference>
<evidence type="ECO:0000256" key="1">
    <source>
        <dbReference type="ARBA" id="ARBA00009005"/>
    </source>
</evidence>
<dbReference type="InterPro" id="IPR050452">
    <property type="entry name" value="Metacaspase"/>
</dbReference>
<dbReference type="CDD" id="cd00201">
    <property type="entry name" value="WW"/>
    <property type="match status" value="2"/>
</dbReference>
<feature type="domain" description="WW" evidence="4">
    <location>
        <begin position="67"/>
        <end position="100"/>
    </location>
</feature>
<dbReference type="SUPFAM" id="SSF52129">
    <property type="entry name" value="Caspase-like"/>
    <property type="match status" value="1"/>
</dbReference>
<dbReference type="PANTHER" id="PTHR48104">
    <property type="entry name" value="METACASPASE-4"/>
    <property type="match status" value="1"/>
</dbReference>
<dbReference type="Gene3D" id="3.40.50.12660">
    <property type="match status" value="1"/>
</dbReference>
<evidence type="ECO:0000259" key="4">
    <source>
        <dbReference type="PROSITE" id="PS50020"/>
    </source>
</evidence>
<comment type="caution">
    <text evidence="5">The sequence shown here is derived from an EMBL/GenBank/DDBJ whole genome shotgun (WGS) entry which is preliminary data.</text>
</comment>
<accession>A0AAD7UG33</accession>
<dbReference type="Pfam" id="PF00397">
    <property type="entry name" value="WW"/>
    <property type="match status" value="2"/>
</dbReference>
<gene>
    <name evidence="5" type="ORF">CTAYLR_007580</name>
</gene>
<sequence length="464" mass="50652">MTGLPPGIEERVAPDGRKYYVDHINKTTTWTRPAGQSSVVAPPPPPPPPAPRPVVPVPVAPPAVPRQAMPAGWEEKRTVDGRVYYVDHNTKTTHWSAPVAPRPPSMPTAYAQAQPTVVQSWSAQPAVPQQPIVVQSWAAGGPAFEQPHAASPIIASGRRRALLIGCNYKGTAAQLHGCINDVQRMYQFLVSQGFPPNETICLTDDQRHVPSRMPTKQNILQHLDWLVGGAQRGDSLFFHFSGHGAQQEDDDGEEADGYDETIVPCDFKRQGQITDDTLWQRIVQPLPEGSRLTSIMDCCHSGTGLDLPFNYVVGRGWSRDDAPAFSAGDVQLFSGCADDQCSADTVQNMQAGGAMTNAFLKAIAQNPMPLYPEFMDSLHRALRSKGFRQKPQLSSSQKFDLSNRVFSLTEGFVPNYNTTLGRVPNPNGPRRRRRRRKKRSGFGGAGLEGFLAAGLGAAVLTTFL</sequence>
<dbReference type="InterPro" id="IPR011600">
    <property type="entry name" value="Pept_C14_caspase"/>
</dbReference>
<evidence type="ECO:0000256" key="2">
    <source>
        <dbReference type="SAM" id="MobiDB-lite"/>
    </source>
</evidence>
<dbReference type="InterPro" id="IPR029030">
    <property type="entry name" value="Caspase-like_dom_sf"/>
</dbReference>
<keyword evidence="3" id="KW-1133">Transmembrane helix</keyword>
<feature type="domain" description="WW" evidence="4">
    <location>
        <begin position="2"/>
        <end position="35"/>
    </location>
</feature>
<proteinExistence type="inferred from homology"/>